<proteinExistence type="predicted"/>
<evidence type="ECO:0000256" key="1">
    <source>
        <dbReference type="SAM" id="MobiDB-lite"/>
    </source>
</evidence>
<dbReference type="InterPro" id="IPR009637">
    <property type="entry name" value="GPR107/GPR108-like"/>
</dbReference>
<dbReference type="Proteomes" id="UP000435112">
    <property type="component" value="Unassembled WGS sequence"/>
</dbReference>
<keyword evidence="7" id="KW-1185">Reference proteome</keyword>
<feature type="transmembrane region" description="Helical" evidence="2">
    <location>
        <begin position="267"/>
        <end position="292"/>
    </location>
</feature>
<dbReference type="OrthoDB" id="2016402at2759"/>
<evidence type="ECO:0000313" key="7">
    <source>
        <dbReference type="Proteomes" id="UP000434957"/>
    </source>
</evidence>
<feature type="transmembrane region" description="Helical" evidence="2">
    <location>
        <begin position="373"/>
        <end position="392"/>
    </location>
</feature>
<keyword evidence="2" id="KW-1133">Transmembrane helix</keyword>
<feature type="transmembrane region" description="Helical" evidence="2">
    <location>
        <begin position="487"/>
        <end position="506"/>
    </location>
</feature>
<keyword evidence="2" id="KW-0472">Membrane</keyword>
<dbReference type="AlphaFoldDB" id="A0A6A3HZ29"/>
<dbReference type="Proteomes" id="UP000434957">
    <property type="component" value="Unassembled WGS sequence"/>
</dbReference>
<evidence type="ECO:0000313" key="3">
    <source>
        <dbReference type="EMBL" id="KAE8975879.1"/>
    </source>
</evidence>
<comment type="caution">
    <text evidence="3">The sequence shown here is derived from an EMBL/GenBank/DDBJ whole genome shotgun (WGS) entry which is preliminary data.</text>
</comment>
<name>A0A6A3HZ29_9STRA</name>
<accession>A0A6A3HZ29</accession>
<reference evidence="6 8" key="1">
    <citation type="submission" date="2018-09" db="EMBL/GenBank/DDBJ databases">
        <title>Genomic investigation of the strawberry pathogen Phytophthora fragariae indicates pathogenicity is determined by transcriptional variation in three key races.</title>
        <authorList>
            <person name="Adams T.M."/>
            <person name="Armitage A.D."/>
            <person name="Sobczyk M.K."/>
            <person name="Bates H.J."/>
            <person name="Dunwell J.M."/>
            <person name="Nellist C.F."/>
            <person name="Harrison R.J."/>
        </authorList>
    </citation>
    <scope>NUCLEOTIDE SEQUENCE [LARGE SCALE GENOMIC DNA]</scope>
    <source>
        <strain evidence="3 6">SCRP249</strain>
        <strain evidence="4 8">SCRP324</strain>
        <strain evidence="5 7">SCRP333</strain>
    </source>
</reference>
<dbReference type="PANTHER" id="PTHR21229:SF2">
    <property type="entry name" value="RE59932P"/>
    <property type="match status" value="1"/>
</dbReference>
<evidence type="ECO:0000256" key="2">
    <source>
        <dbReference type="SAM" id="Phobius"/>
    </source>
</evidence>
<dbReference type="PANTHER" id="PTHR21229">
    <property type="entry name" value="LUNG SEVEN TRANSMEMBRANE RECEPTOR"/>
    <property type="match status" value="1"/>
</dbReference>
<feature type="region of interest" description="Disordered" evidence="1">
    <location>
        <begin position="571"/>
        <end position="593"/>
    </location>
</feature>
<dbReference type="EMBL" id="QXFU01003138">
    <property type="protein sequence ID" value="KAE8978019.1"/>
    <property type="molecule type" value="Genomic_DNA"/>
</dbReference>
<organism evidence="3 6">
    <name type="scientific">Phytophthora rubi</name>
    <dbReference type="NCBI Taxonomy" id="129364"/>
    <lineage>
        <taxon>Eukaryota</taxon>
        <taxon>Sar</taxon>
        <taxon>Stramenopiles</taxon>
        <taxon>Oomycota</taxon>
        <taxon>Peronosporomycetes</taxon>
        <taxon>Peronosporales</taxon>
        <taxon>Peronosporaceae</taxon>
        <taxon>Phytophthora</taxon>
    </lineage>
</organism>
<feature type="transmembrane region" description="Helical" evidence="2">
    <location>
        <begin position="398"/>
        <end position="417"/>
    </location>
</feature>
<dbReference type="GO" id="GO:0005794">
    <property type="term" value="C:Golgi apparatus"/>
    <property type="evidence" value="ECO:0007669"/>
    <property type="project" value="TreeGrafter"/>
</dbReference>
<dbReference type="EMBL" id="QXFT01003535">
    <property type="protein sequence ID" value="KAE9284883.1"/>
    <property type="molecule type" value="Genomic_DNA"/>
</dbReference>
<evidence type="ECO:0000313" key="5">
    <source>
        <dbReference type="EMBL" id="KAE9284883.1"/>
    </source>
</evidence>
<evidence type="ECO:0000313" key="4">
    <source>
        <dbReference type="EMBL" id="KAE8978019.1"/>
    </source>
</evidence>
<dbReference type="Proteomes" id="UP000429607">
    <property type="component" value="Unassembled WGS sequence"/>
</dbReference>
<keyword evidence="2" id="KW-0812">Transmembrane</keyword>
<feature type="transmembrane region" description="Helical" evidence="2">
    <location>
        <begin position="335"/>
        <end position="361"/>
    </location>
</feature>
<evidence type="ECO:0000313" key="8">
    <source>
        <dbReference type="Proteomes" id="UP000435112"/>
    </source>
</evidence>
<evidence type="ECO:0000313" key="6">
    <source>
        <dbReference type="Proteomes" id="UP000429607"/>
    </source>
</evidence>
<feature type="region of interest" description="Disordered" evidence="1">
    <location>
        <begin position="139"/>
        <end position="160"/>
    </location>
</feature>
<dbReference type="EMBL" id="QXFV01003537">
    <property type="protein sequence ID" value="KAE8975879.1"/>
    <property type="molecule type" value="Genomic_DNA"/>
</dbReference>
<sequence>MAMPYTALPSASSSDPEYYYQVTIESYASRLQYLGEYELGDDGTFEIALTLVLTIAVPKADEGRNMLYLLACSQDAAQAFLDLPASGDDSTNIHVPAYCTMVNRTLDYYCQSFPLEDESSDEYVYQAFKVVTGSVDKMPPPPYNAPNEYTDRRGSDSDHGDNTNTIVFFIDSCETLGGDDGILRSCLEHPPGSKPATTTNHESGDVTSCFYCPKNYPPSYTSQISGIAEDEACTTSLSLPPTLRGTVSMNLCNSKGDCLGKTTSFQLVFYGLSSLVWGITAFVWIVHIHAAARDAVVELQNKMKLVPVTQVCYSVLTFVDLYAEDRAVGTARSLIQNVAILAQLAALAVFAEVVVVIAKGWKITRLALLPREVQWIRFVTLSWAGSFAVLKHTSDKQLAVVIVWGLSWACVVFMVWYNSAFNLNMLKYQLAMVRQLDVDPQLTPVYTKFMLFRRFRALMAGYIFFSCILGIVGLVDDATQHSSEWTSLLADEGLTLLLFAALGYTFRCRRFGRLVATSISQVDGNTTRSTDQGAVHRGSILPEPAPLERVEPPKRKKTIIVLNPDQAPSLATSLESTEQAVASPTSPKSTAST</sequence>
<dbReference type="GO" id="GO:0016020">
    <property type="term" value="C:membrane"/>
    <property type="evidence" value="ECO:0007669"/>
    <property type="project" value="InterPro"/>
</dbReference>
<gene>
    <name evidence="3" type="ORF">PR001_g25576</name>
    <name evidence="4" type="ORF">PR002_g24840</name>
    <name evidence="5" type="ORF">PR003_g26741</name>
</gene>
<feature type="compositionally biased region" description="Low complexity" evidence="1">
    <location>
        <begin position="582"/>
        <end position="593"/>
    </location>
</feature>
<feature type="transmembrane region" description="Helical" evidence="2">
    <location>
        <begin position="457"/>
        <end position="475"/>
    </location>
</feature>
<feature type="compositionally biased region" description="Basic and acidic residues" evidence="1">
    <location>
        <begin position="149"/>
        <end position="160"/>
    </location>
</feature>
<protein>
    <submittedName>
        <fullName evidence="3">Uncharacterized protein</fullName>
    </submittedName>
</protein>
<feature type="compositionally biased region" description="Polar residues" evidence="1">
    <location>
        <begin position="571"/>
        <end position="580"/>
    </location>
</feature>
<feature type="transmembrane region" description="Helical" evidence="2">
    <location>
        <begin position="304"/>
        <end position="323"/>
    </location>
</feature>